<reference evidence="3" key="2">
    <citation type="submission" date="2013-10" db="EMBL/GenBank/DDBJ databases">
        <authorList>
            <person name="Aslett M."/>
        </authorList>
    </citation>
    <scope>NUCLEOTIDE SEQUENCE [LARGE SCALE GENOMIC DNA]</scope>
    <source>
        <strain evidence="3">Houghton</strain>
    </source>
</reference>
<reference evidence="3" key="1">
    <citation type="submission" date="2013-10" db="EMBL/GenBank/DDBJ databases">
        <title>Genomic analysis of the causative agents of coccidiosis in chickens.</title>
        <authorList>
            <person name="Reid A.J."/>
            <person name="Blake D."/>
            <person name="Billington K."/>
            <person name="Browne H."/>
            <person name="Dunn M."/>
            <person name="Hung S."/>
            <person name="Kawahara F."/>
            <person name="Miranda-Saavedra D."/>
            <person name="Mourier T."/>
            <person name="Nagra H."/>
            <person name="Otto T.D."/>
            <person name="Rawlings N."/>
            <person name="Sanchez A."/>
            <person name="Sanders M."/>
            <person name="Subramaniam C."/>
            <person name="Tay Y."/>
            <person name="Dear P."/>
            <person name="Doerig C."/>
            <person name="Gruber A."/>
            <person name="Parkinson J."/>
            <person name="Shirley M."/>
            <person name="Wan K.L."/>
            <person name="Berriman M."/>
            <person name="Tomley F."/>
            <person name="Pain A."/>
        </authorList>
    </citation>
    <scope>NUCLEOTIDE SEQUENCE [LARGE SCALE GENOMIC DNA]</scope>
    <source>
        <strain evidence="3">Houghton</strain>
    </source>
</reference>
<keyword evidence="2" id="KW-0472">Membrane</keyword>
<sequence length="397" mass="44205">MGEGSSIPRNAKPMPSLMLDGSSQIPAEAQDLKRKAMIRGELSYRPSFFTVVVFVTIAFLMLKCAVHLAAHRPKSVRFLAGGDNEQLIPLLADGSSGSDECDGEGSRGASGARPKEGRRNQRLGWKLWKTGTPTPKYKRQKDDDDSSPLQKPSTMKEPEQEDNDDSSRLPKPSTSKEPKDTSRRPPTFPLPKPSTSKEPEDASRRPPTFPQRGGRSRLTIKGMKVGDPGSSHYEEISLPFSHPLIGVGKKYRGLRNIMEKAGTTASSICFPHKKIVHTHYTAWVSTDGGEEIEVHIELEEIGMKRASPWTRLKMLLSLTRFDHRHLDATWKLRSKKWLPMSLGMLKKALPQRAGEAAPPWSSTGQMVQFARVQFCSKSTLHPPAGNQKQPANNYWSF</sequence>
<feature type="transmembrane region" description="Helical" evidence="2">
    <location>
        <begin position="42"/>
        <end position="62"/>
    </location>
</feature>
<feature type="compositionally biased region" description="Basic and acidic residues" evidence="1">
    <location>
        <begin position="195"/>
        <end position="204"/>
    </location>
</feature>
<feature type="region of interest" description="Disordered" evidence="1">
    <location>
        <begin position="1"/>
        <end position="21"/>
    </location>
</feature>
<evidence type="ECO:0000256" key="1">
    <source>
        <dbReference type="SAM" id="MobiDB-lite"/>
    </source>
</evidence>
<name>U6KXT3_EIMTE</name>
<dbReference type="AlphaFoldDB" id="U6KXT3"/>
<feature type="compositionally biased region" description="Basic and acidic residues" evidence="1">
    <location>
        <begin position="174"/>
        <end position="183"/>
    </location>
</feature>
<organism evidence="3 4">
    <name type="scientific">Eimeria tenella</name>
    <name type="common">Coccidian parasite</name>
    <dbReference type="NCBI Taxonomy" id="5802"/>
    <lineage>
        <taxon>Eukaryota</taxon>
        <taxon>Sar</taxon>
        <taxon>Alveolata</taxon>
        <taxon>Apicomplexa</taxon>
        <taxon>Conoidasida</taxon>
        <taxon>Coccidia</taxon>
        <taxon>Eucoccidiorida</taxon>
        <taxon>Eimeriorina</taxon>
        <taxon>Eimeriidae</taxon>
        <taxon>Eimeria</taxon>
    </lineage>
</organism>
<dbReference type="OrthoDB" id="10374210at2759"/>
<dbReference type="VEuPathDB" id="ToxoDB:ETH2_0306800"/>
<dbReference type="VEuPathDB" id="ToxoDB:ETH_00021175"/>
<dbReference type="RefSeq" id="XP_013231058.1">
    <property type="nucleotide sequence ID" value="XM_013375604.1"/>
</dbReference>
<dbReference type="Proteomes" id="UP000030747">
    <property type="component" value="Unassembled WGS sequence"/>
</dbReference>
<gene>
    <name evidence="3" type="ORF">ETH_00021175</name>
</gene>
<keyword evidence="2" id="KW-0812">Transmembrane</keyword>
<feature type="region of interest" description="Disordered" evidence="1">
    <location>
        <begin position="90"/>
        <end position="226"/>
    </location>
</feature>
<proteinExistence type="predicted"/>
<evidence type="ECO:0000256" key="2">
    <source>
        <dbReference type="SAM" id="Phobius"/>
    </source>
</evidence>
<protein>
    <submittedName>
        <fullName evidence="3">Uncharacterized protein</fullName>
    </submittedName>
</protein>
<evidence type="ECO:0000313" key="3">
    <source>
        <dbReference type="EMBL" id="CDJ40305.1"/>
    </source>
</evidence>
<keyword evidence="2" id="KW-1133">Transmembrane helix</keyword>
<accession>U6KXT3</accession>
<dbReference type="GeneID" id="25253350"/>
<evidence type="ECO:0000313" key="4">
    <source>
        <dbReference type="Proteomes" id="UP000030747"/>
    </source>
</evidence>
<keyword evidence="4" id="KW-1185">Reference proteome</keyword>
<dbReference type="EMBL" id="HG675067">
    <property type="protein sequence ID" value="CDJ40305.1"/>
    <property type="molecule type" value="Genomic_DNA"/>
</dbReference>